<keyword evidence="2" id="KW-1185">Reference proteome</keyword>
<organism evidence="1 2">
    <name type="scientific">Trifolium medium</name>
    <dbReference type="NCBI Taxonomy" id="97028"/>
    <lineage>
        <taxon>Eukaryota</taxon>
        <taxon>Viridiplantae</taxon>
        <taxon>Streptophyta</taxon>
        <taxon>Embryophyta</taxon>
        <taxon>Tracheophyta</taxon>
        <taxon>Spermatophyta</taxon>
        <taxon>Magnoliopsida</taxon>
        <taxon>eudicotyledons</taxon>
        <taxon>Gunneridae</taxon>
        <taxon>Pentapetalae</taxon>
        <taxon>rosids</taxon>
        <taxon>fabids</taxon>
        <taxon>Fabales</taxon>
        <taxon>Fabaceae</taxon>
        <taxon>Papilionoideae</taxon>
        <taxon>50 kb inversion clade</taxon>
        <taxon>NPAAA clade</taxon>
        <taxon>Hologalegina</taxon>
        <taxon>IRL clade</taxon>
        <taxon>Trifolieae</taxon>
        <taxon>Trifolium</taxon>
    </lineage>
</organism>
<reference evidence="1 2" key="1">
    <citation type="journal article" date="2018" name="Front. Plant Sci.">
        <title>Red Clover (Trifolium pratense) and Zigzag Clover (T. medium) - A Picture of Genomic Similarities and Differences.</title>
        <authorList>
            <person name="Dluhosova J."/>
            <person name="Istvanek J."/>
            <person name="Nedelnik J."/>
            <person name="Repkova J."/>
        </authorList>
    </citation>
    <scope>NUCLEOTIDE SEQUENCE [LARGE SCALE GENOMIC DNA]</scope>
    <source>
        <strain evidence="2">cv. 10/8</strain>
        <tissue evidence="1">Leaf</tissue>
    </source>
</reference>
<gene>
    <name evidence="1" type="ORF">A2U01_0016565</name>
</gene>
<sequence length="28" mass="2670">VTVHLESGGGFPTAGLMGSGGYCSRASA</sequence>
<evidence type="ECO:0000313" key="1">
    <source>
        <dbReference type="EMBL" id="MCH95585.1"/>
    </source>
</evidence>
<feature type="non-terminal residue" evidence="1">
    <location>
        <position position="1"/>
    </location>
</feature>
<comment type="caution">
    <text evidence="1">The sequence shown here is derived from an EMBL/GenBank/DDBJ whole genome shotgun (WGS) entry which is preliminary data.</text>
</comment>
<dbReference type="Proteomes" id="UP000265520">
    <property type="component" value="Unassembled WGS sequence"/>
</dbReference>
<protein>
    <submittedName>
        <fullName evidence="1">Uncharacterized protein</fullName>
    </submittedName>
</protein>
<dbReference type="EMBL" id="LXQA010030178">
    <property type="protein sequence ID" value="MCH95585.1"/>
    <property type="molecule type" value="Genomic_DNA"/>
</dbReference>
<dbReference type="AlphaFoldDB" id="A0A392N8X7"/>
<proteinExistence type="predicted"/>
<accession>A0A392N8X7</accession>
<name>A0A392N8X7_9FABA</name>
<evidence type="ECO:0000313" key="2">
    <source>
        <dbReference type="Proteomes" id="UP000265520"/>
    </source>
</evidence>